<dbReference type="VEuPathDB" id="FungiDB:MELLADRAFT_79688"/>
<dbReference type="InterPro" id="IPR027417">
    <property type="entry name" value="P-loop_NTPase"/>
</dbReference>
<dbReference type="KEGG" id="mlr:MELLADRAFT_79688"/>
<dbReference type="InParanoid" id="F4SA66"/>
<dbReference type="STRING" id="747676.F4SA66"/>
<dbReference type="SUPFAM" id="SSF52540">
    <property type="entry name" value="P-loop containing nucleoside triphosphate hydrolases"/>
    <property type="match status" value="1"/>
</dbReference>
<dbReference type="InterPro" id="IPR038718">
    <property type="entry name" value="SNF2-like_sf"/>
</dbReference>
<accession>F4SA66</accession>
<sequence length="198" mass="21690">MAVLKDSVKGKTLGSMMLGLQAEVRSGVQLKVGGRQLEIQRQADAGEIEFLESGQTREDESGWSNIVKKDDTVSPFITPLHSTGNSLPKKTFKPRFDPNVPGVVVLPRPDAGWLNRLNPKDIPVVDVVVDPLILRFLRPHQVDGVKFMYECTMGMRGHEAQGCILADKMGLGKSIQAIALLWTLLRQNPLGGQGPVIQ</sequence>
<dbReference type="GO" id="GO:0005524">
    <property type="term" value="F:ATP binding"/>
    <property type="evidence" value="ECO:0007669"/>
    <property type="project" value="InterPro"/>
</dbReference>
<dbReference type="Gene3D" id="3.40.50.10810">
    <property type="entry name" value="Tandem AAA-ATPase domain"/>
    <property type="match status" value="1"/>
</dbReference>
<dbReference type="GO" id="GO:0007131">
    <property type="term" value="P:reciprocal meiotic recombination"/>
    <property type="evidence" value="ECO:0007669"/>
    <property type="project" value="TreeGrafter"/>
</dbReference>
<keyword evidence="5" id="KW-1185">Reference proteome</keyword>
<feature type="domain" description="SNF2 N-terminal" evidence="3">
    <location>
        <begin position="140"/>
        <end position="190"/>
    </location>
</feature>
<dbReference type="PANTHER" id="PTHR45629">
    <property type="entry name" value="SNF2/RAD54 FAMILY MEMBER"/>
    <property type="match status" value="1"/>
</dbReference>
<dbReference type="PANTHER" id="PTHR45629:SF7">
    <property type="entry name" value="DNA EXCISION REPAIR PROTEIN ERCC-6-RELATED"/>
    <property type="match status" value="1"/>
</dbReference>
<organism evidence="5">
    <name type="scientific">Melampsora larici-populina (strain 98AG31 / pathotype 3-4-7)</name>
    <name type="common">Poplar leaf rust fungus</name>
    <dbReference type="NCBI Taxonomy" id="747676"/>
    <lineage>
        <taxon>Eukaryota</taxon>
        <taxon>Fungi</taxon>
        <taxon>Dikarya</taxon>
        <taxon>Basidiomycota</taxon>
        <taxon>Pucciniomycotina</taxon>
        <taxon>Pucciniomycetes</taxon>
        <taxon>Pucciniales</taxon>
        <taxon>Melampsoraceae</taxon>
        <taxon>Melampsora</taxon>
    </lineage>
</organism>
<dbReference type="GO" id="GO:0000724">
    <property type="term" value="P:double-strand break repair via homologous recombination"/>
    <property type="evidence" value="ECO:0007669"/>
    <property type="project" value="TreeGrafter"/>
</dbReference>
<dbReference type="RefSeq" id="XP_007418291.1">
    <property type="nucleotide sequence ID" value="XM_007418229.1"/>
</dbReference>
<evidence type="ECO:0000259" key="3">
    <source>
        <dbReference type="Pfam" id="PF00176"/>
    </source>
</evidence>
<evidence type="ECO:0000256" key="2">
    <source>
        <dbReference type="ARBA" id="ARBA00022840"/>
    </source>
</evidence>
<dbReference type="AlphaFoldDB" id="F4SA66"/>
<dbReference type="Pfam" id="PF00176">
    <property type="entry name" value="SNF2-rel_dom"/>
    <property type="match status" value="1"/>
</dbReference>
<keyword evidence="2" id="KW-0067">ATP-binding</keyword>
<dbReference type="OrthoDB" id="413460at2759"/>
<dbReference type="GO" id="GO:0015616">
    <property type="term" value="F:DNA translocase activity"/>
    <property type="evidence" value="ECO:0007669"/>
    <property type="project" value="TreeGrafter"/>
</dbReference>
<dbReference type="HOGENOM" id="CLU_1378415_0_0_1"/>
<dbReference type="InterPro" id="IPR000330">
    <property type="entry name" value="SNF2_N"/>
</dbReference>
<dbReference type="GeneID" id="18933305"/>
<dbReference type="InterPro" id="IPR050496">
    <property type="entry name" value="SNF2_RAD54_helicase_repair"/>
</dbReference>
<gene>
    <name evidence="4" type="ORF">MELLADRAFT_79688</name>
</gene>
<proteinExistence type="predicted"/>
<dbReference type="EMBL" id="GL883176">
    <property type="protein sequence ID" value="EGF98460.1"/>
    <property type="molecule type" value="Genomic_DNA"/>
</dbReference>
<evidence type="ECO:0000256" key="1">
    <source>
        <dbReference type="ARBA" id="ARBA00022741"/>
    </source>
</evidence>
<dbReference type="eggNOG" id="KOG0390">
    <property type="taxonomic scope" value="Eukaryota"/>
</dbReference>
<protein>
    <recommendedName>
        <fullName evidence="3">SNF2 N-terminal domain-containing protein</fullName>
    </recommendedName>
</protein>
<reference evidence="5" key="1">
    <citation type="journal article" date="2011" name="Proc. Natl. Acad. Sci. U.S.A.">
        <title>Obligate biotrophy features unraveled by the genomic analysis of rust fungi.</title>
        <authorList>
            <person name="Duplessis S."/>
            <person name="Cuomo C.A."/>
            <person name="Lin Y.-C."/>
            <person name="Aerts A."/>
            <person name="Tisserant E."/>
            <person name="Veneault-Fourrey C."/>
            <person name="Joly D.L."/>
            <person name="Hacquard S."/>
            <person name="Amselem J."/>
            <person name="Cantarel B.L."/>
            <person name="Chiu R."/>
            <person name="Coutinho P.M."/>
            <person name="Feau N."/>
            <person name="Field M."/>
            <person name="Frey P."/>
            <person name="Gelhaye E."/>
            <person name="Goldberg J."/>
            <person name="Grabherr M.G."/>
            <person name="Kodira C.D."/>
            <person name="Kohler A."/>
            <person name="Kuees U."/>
            <person name="Lindquist E.A."/>
            <person name="Lucas S.M."/>
            <person name="Mago R."/>
            <person name="Mauceli E."/>
            <person name="Morin E."/>
            <person name="Murat C."/>
            <person name="Pangilinan J.L."/>
            <person name="Park R."/>
            <person name="Pearson M."/>
            <person name="Quesneville H."/>
            <person name="Rouhier N."/>
            <person name="Sakthikumar S."/>
            <person name="Salamov A.A."/>
            <person name="Schmutz J."/>
            <person name="Selles B."/>
            <person name="Shapiro H."/>
            <person name="Tanguay P."/>
            <person name="Tuskan G.A."/>
            <person name="Henrissat B."/>
            <person name="Van de Peer Y."/>
            <person name="Rouze P."/>
            <person name="Ellis J.G."/>
            <person name="Dodds P.N."/>
            <person name="Schein J.E."/>
            <person name="Zhong S."/>
            <person name="Hamelin R.C."/>
            <person name="Grigoriev I.V."/>
            <person name="Szabo L.J."/>
            <person name="Martin F."/>
        </authorList>
    </citation>
    <scope>NUCLEOTIDE SEQUENCE [LARGE SCALE GENOMIC DNA]</scope>
    <source>
        <strain evidence="5">98AG31 / pathotype 3-4-7</strain>
    </source>
</reference>
<evidence type="ECO:0000313" key="4">
    <source>
        <dbReference type="EMBL" id="EGF98460.1"/>
    </source>
</evidence>
<dbReference type="GO" id="GO:0005634">
    <property type="term" value="C:nucleus"/>
    <property type="evidence" value="ECO:0007669"/>
    <property type="project" value="TreeGrafter"/>
</dbReference>
<keyword evidence="1" id="KW-0547">Nucleotide-binding</keyword>
<dbReference type="Proteomes" id="UP000001072">
    <property type="component" value="Unassembled WGS sequence"/>
</dbReference>
<name>F4SA66_MELLP</name>
<evidence type="ECO:0000313" key="5">
    <source>
        <dbReference type="Proteomes" id="UP000001072"/>
    </source>
</evidence>